<feature type="non-terminal residue" evidence="6">
    <location>
        <position position="1"/>
    </location>
</feature>
<accession>T2M8I2</accession>
<dbReference type="InterPro" id="IPR043573">
    <property type="entry name" value="Fig4-like"/>
</dbReference>
<proteinExistence type="evidence at transcript level"/>
<gene>
    <name evidence="6" type="primary">FIG4</name>
</gene>
<protein>
    <submittedName>
        <fullName evidence="6">Polyphosphoinositide phosphatase</fullName>
    </submittedName>
</protein>
<dbReference type="PANTHER" id="PTHR45738:SF5">
    <property type="entry name" value="POLYPHOSPHOINOSITIDE PHOSPHATASE"/>
    <property type="match status" value="1"/>
</dbReference>
<dbReference type="PROSITE" id="PS50275">
    <property type="entry name" value="SAC"/>
    <property type="match status" value="1"/>
</dbReference>
<organism evidence="6">
    <name type="scientific">Hydra vulgaris</name>
    <name type="common">Hydra</name>
    <name type="synonym">Hydra attenuata</name>
    <dbReference type="NCBI Taxonomy" id="6087"/>
    <lineage>
        <taxon>Eukaryota</taxon>
        <taxon>Metazoa</taxon>
        <taxon>Cnidaria</taxon>
        <taxon>Hydrozoa</taxon>
        <taxon>Hydroidolina</taxon>
        <taxon>Anthoathecata</taxon>
        <taxon>Aplanulata</taxon>
        <taxon>Hydridae</taxon>
        <taxon>Hydra</taxon>
    </lineage>
</organism>
<reference evidence="6" key="1">
    <citation type="journal article" date="2013" name="Genome Biol. Evol.">
        <title>Punctuated emergences of genetic and phenotypic innovations in eumetazoan, bilaterian, euteleostome, and hominidae ancestors.</title>
        <authorList>
            <person name="Wenger Y."/>
            <person name="Galliot B."/>
        </authorList>
    </citation>
    <scope>NUCLEOTIDE SEQUENCE</scope>
    <source>
        <tissue evidence="6">Whole animals</tissue>
    </source>
</reference>
<evidence type="ECO:0000259" key="5">
    <source>
        <dbReference type="PROSITE" id="PS50275"/>
    </source>
</evidence>
<evidence type="ECO:0000256" key="4">
    <source>
        <dbReference type="SAM" id="MobiDB-lite"/>
    </source>
</evidence>
<keyword evidence="2" id="KW-0378">Hydrolase</keyword>
<name>T2M8I2_HYDVU</name>
<dbReference type="PANTHER" id="PTHR45738">
    <property type="entry name" value="POLYPHOSPHOINOSITIDE PHOSPHATASE"/>
    <property type="match status" value="1"/>
</dbReference>
<dbReference type="AlphaFoldDB" id="T2M8I2"/>
<evidence type="ECO:0000313" key="6">
    <source>
        <dbReference type="EMBL" id="CDG68356.1"/>
    </source>
</evidence>
<evidence type="ECO:0000256" key="2">
    <source>
        <dbReference type="ARBA" id="ARBA00022801"/>
    </source>
</evidence>
<dbReference type="OrthoDB" id="6021717at2759"/>
<sequence length="1233" mass="140855">MVKVTNRRGVKKLKPNIIRDYNKGMSGVDRADQMRFYLVGSNNSQSRFRILKIDRTEPTEINVIDDKVEYNEKEISELLKRIDVGNRPKANKSYEKGTSGLTLRCSAFGILGLIRFLEGYYLILIAKRRRVALIGGHAIYKIDDTAIIPIANEQARSKMTNPDEQKYLRIFQNVDLASNFYFSYSYDVTRSLQYNLAPYYGLPKKYCDYAEEADMSKLNDECQQDNNEDVTEDAKDLNFDQIYNFSSKMFKEGMELPSVSANIIPDMSSLKNSKKKKQFKTKVFRGIPTEKFVWNSYILKELKDNVHPDWLLNIIHGFVGQSNISVYGKPLYVTLIARRSNKFAGTRFLKRGSNDEGFVANDVETEQICHDASTISLRSGHYTSYVQLRGSVPSFWSQDTTGGRITPKPQILVDRADPYFTVSASHFNSLMSRSGAPLIILNLVKIKEKKAHEQILSGLLKESIDYLNQFLPPEHFIQYIPWDMARVTKSKEDKVIEVLAKIAEKIKEKKAHEQILSGLLKESIDYLNQFLPPEHFIQYIPWDMARVTKSKEDKVIEVLAKIAEKTGILRVNCVDCLDRTNTAQFMVGKCALGFQLYALGVVESPILQFDSDAVRIFEELFEAHGDTLALQYGGSQMVHRIRTYRKIAAWTSYSRDIMQTVSRYYSNAFTDTDKQQAINLFLGTYTPNEKLPNIWDMATDYYLHHNSTTNLDIFTVRPSYTKWWQDEVVNSLPFAWDEVAKSYIIENDENIFCEDEEILDLFAEYYRPSELTELDHLYAKTMPTSTKDFMPPNCTDPSPFVVRARGKTQNESQQVSHRNVIGGQPLSPNETSEEDSSSDEDKAVQFPLKLVPRDPLITDLGDSWSVSVNVYGINIKEPSGKDLELYKRFAEVSNITCCATSGNKRNYKGNVEWECTSKFSTDSTLNVTPPKVEDLSKDFYNAYCQIGISGPLQPTFSDAVILRVLSDNHTKSGGKILQQNGTLKMRDKDLKRYRQVAYLTVVLTVSYGKNAFLIVDEVKIRPTVAYSGGVLYGIAKNDPESKATSILYFSVVKEAAVLAEKNGAIILGSVTDNYKINQQYCKIFKRVTDCQAIHPLDDQRVWFLLFDTVHLLKCLGNNWISEKCQKLSVDNKTIGSFSDVKNLYHYEKDNILKSVPISHAAVYPSRFQLKNVQHVLKILNEKVVAALKLKGVHETYSFIQQVLDWWNIINVSAKGKNIRLRDHNRSVQDLKFE</sequence>
<dbReference type="EMBL" id="HAAD01002124">
    <property type="protein sequence ID" value="CDG68356.1"/>
    <property type="molecule type" value="mRNA"/>
</dbReference>
<dbReference type="GO" id="GO:0012505">
    <property type="term" value="C:endomembrane system"/>
    <property type="evidence" value="ECO:0007669"/>
    <property type="project" value="UniProtKB-SubCell"/>
</dbReference>
<dbReference type="InterPro" id="IPR002013">
    <property type="entry name" value="SAC_dom"/>
</dbReference>
<feature type="region of interest" description="Disordered" evidence="4">
    <location>
        <begin position="806"/>
        <end position="842"/>
    </location>
</feature>
<feature type="compositionally biased region" description="Polar residues" evidence="4">
    <location>
        <begin position="807"/>
        <end position="817"/>
    </location>
</feature>
<dbReference type="Pfam" id="PF02383">
    <property type="entry name" value="Syja_N"/>
    <property type="match status" value="1"/>
</dbReference>
<evidence type="ECO:0000256" key="3">
    <source>
        <dbReference type="ARBA" id="ARBA00023136"/>
    </source>
</evidence>
<evidence type="ECO:0000256" key="1">
    <source>
        <dbReference type="ARBA" id="ARBA00004308"/>
    </source>
</evidence>
<dbReference type="GO" id="GO:0043813">
    <property type="term" value="F:phosphatidylinositol-3,5-bisphosphate 5-phosphatase activity"/>
    <property type="evidence" value="ECO:0007669"/>
    <property type="project" value="InterPro"/>
</dbReference>
<comment type="subcellular location">
    <subcellularLocation>
        <location evidence="1">Endomembrane system</location>
    </subcellularLocation>
</comment>
<keyword evidence="3" id="KW-0472">Membrane</keyword>
<feature type="domain" description="SAC" evidence="5">
    <location>
        <begin position="171"/>
        <end position="634"/>
    </location>
</feature>
<dbReference type="GO" id="GO:0046856">
    <property type="term" value="P:phosphatidylinositol dephosphorylation"/>
    <property type="evidence" value="ECO:0007669"/>
    <property type="project" value="InterPro"/>
</dbReference>